<organism evidence="1 2">
    <name type="scientific">Paraburkholderia terrae</name>
    <dbReference type="NCBI Taxonomy" id="311230"/>
    <lineage>
        <taxon>Bacteria</taxon>
        <taxon>Pseudomonadati</taxon>
        <taxon>Pseudomonadota</taxon>
        <taxon>Betaproteobacteria</taxon>
        <taxon>Burkholderiales</taxon>
        <taxon>Burkholderiaceae</taxon>
        <taxon>Paraburkholderia</taxon>
    </lineage>
</organism>
<gene>
    <name evidence="1" type="ORF">PTKU64_77190</name>
</gene>
<keyword evidence="2" id="KW-1185">Reference proteome</keyword>
<evidence type="ECO:0008006" key="3">
    <source>
        <dbReference type="Google" id="ProtNLM"/>
    </source>
</evidence>
<evidence type="ECO:0000313" key="2">
    <source>
        <dbReference type="Proteomes" id="UP001319874"/>
    </source>
</evidence>
<sequence length="309" mass="34141">MSVRIPSSVQEYTIPAGGVMPNRPQIVPASQVDSEMAPDFSSVRYRMLAQGDSWFSINGLNLFRTSSLLPHLDFGHSAIIVNCADPGDTLAHMVEWRRDPWFASYLCGPRERPWDAMLLSAGGNDLIDALGVPPTDAHGTPHSPGDRLMLTKSEREQPGKTYVSEDGWALFAQHLRAQYAALDAMRAASKTNRNMPIITHTYDYPMPRNVGAGLHFGPWLYPALLAYEVPPDDWKTLAKEFIDRLFDLASGLGLQNFHIIRTLGILTPTDADPRISSPDWLNEIHPTSSGYGQIAGRFCAEVAARNILA</sequence>
<dbReference type="Proteomes" id="UP001319874">
    <property type="component" value="Chromosome 3"/>
</dbReference>
<accession>A0ABM7TYU0</accession>
<dbReference type="SUPFAM" id="SSF52266">
    <property type="entry name" value="SGNH hydrolase"/>
    <property type="match status" value="1"/>
</dbReference>
<protein>
    <recommendedName>
        <fullName evidence="3">SGNH hydrolase-type esterase domain-containing protein</fullName>
    </recommendedName>
</protein>
<dbReference type="EMBL" id="AP024957">
    <property type="protein sequence ID" value="BCZ84044.1"/>
    <property type="molecule type" value="Genomic_DNA"/>
</dbReference>
<name>A0ABM7TYU0_9BURK</name>
<evidence type="ECO:0000313" key="1">
    <source>
        <dbReference type="EMBL" id="BCZ84044.1"/>
    </source>
</evidence>
<reference evidence="1 2" key="1">
    <citation type="journal article" date="2022" name="Front. Microbiol.">
        <title>Identification and characterization of a novel class of self-sufficient cytochrome P450 hydroxylase involved in cyclohexanecarboxylate degradation in Paraburkholderia terrae strain KU-64.</title>
        <authorList>
            <person name="Yamamoto T."/>
            <person name="Hasegawa Y."/>
            <person name="Iwaki H."/>
        </authorList>
    </citation>
    <scope>NUCLEOTIDE SEQUENCE [LARGE SCALE GENOMIC DNA]</scope>
    <source>
        <strain evidence="1 2">KU-64</strain>
    </source>
</reference>
<proteinExistence type="predicted"/>